<dbReference type="InterPro" id="IPR013762">
    <property type="entry name" value="Integrase-like_cat_sf"/>
</dbReference>
<sequence length="203" mass="23383">MAAPDYDLFDEQGNRKYLTTEERRRYFFAIDRALVKSDDREKRTFALLLYYTGCRISEGLAVTYNNIDFGAGGVIFRTLKRRKAVHRFVPLPPTYLAKLDDVHKVKDFQGGRDKTKAREEIWDFARTTGWRTIGAVMAAAGIEGVQATPKGLRHSFVIQHQELGTPEHMIQRWAGWASRDMMEVYGRAVGQEETAIAQRLWQH</sequence>
<dbReference type="CDD" id="cd00397">
    <property type="entry name" value="DNA_BRE_C"/>
    <property type="match status" value="1"/>
</dbReference>
<gene>
    <name evidence="3" type="ORF">LEM8419_03425</name>
</gene>
<name>A0ABN8FDZ1_9BACT</name>
<dbReference type="SUPFAM" id="SSF56349">
    <property type="entry name" value="DNA breaking-rejoining enzymes"/>
    <property type="match status" value="1"/>
</dbReference>
<comment type="caution">
    <text evidence="3">The sequence shown here is derived from an EMBL/GenBank/DDBJ whole genome shotgun (WGS) entry which is preliminary data.</text>
</comment>
<proteinExistence type="predicted"/>
<evidence type="ECO:0000259" key="2">
    <source>
        <dbReference type="PROSITE" id="PS51898"/>
    </source>
</evidence>
<organism evidence="3 4">
    <name type="scientific">Neolewinella maritima</name>
    <dbReference type="NCBI Taxonomy" id="1383882"/>
    <lineage>
        <taxon>Bacteria</taxon>
        <taxon>Pseudomonadati</taxon>
        <taxon>Bacteroidota</taxon>
        <taxon>Saprospiria</taxon>
        <taxon>Saprospirales</taxon>
        <taxon>Lewinellaceae</taxon>
        <taxon>Neolewinella</taxon>
    </lineage>
</organism>
<dbReference type="Pfam" id="PF00589">
    <property type="entry name" value="Phage_integrase"/>
    <property type="match status" value="1"/>
</dbReference>
<keyword evidence="1" id="KW-0233">DNA recombination</keyword>
<dbReference type="PROSITE" id="PS51898">
    <property type="entry name" value="TYR_RECOMBINASE"/>
    <property type="match status" value="1"/>
</dbReference>
<evidence type="ECO:0000256" key="1">
    <source>
        <dbReference type="ARBA" id="ARBA00023172"/>
    </source>
</evidence>
<keyword evidence="4" id="KW-1185">Reference proteome</keyword>
<accession>A0ABN8FDZ1</accession>
<dbReference type="RefSeq" id="WP_238752380.1">
    <property type="nucleotide sequence ID" value="NZ_CAKLPZ010000006.1"/>
</dbReference>
<feature type="domain" description="Tyr recombinase" evidence="2">
    <location>
        <begin position="13"/>
        <end position="198"/>
    </location>
</feature>
<evidence type="ECO:0000313" key="4">
    <source>
        <dbReference type="Proteomes" id="UP000837803"/>
    </source>
</evidence>
<dbReference type="InterPro" id="IPR050090">
    <property type="entry name" value="Tyrosine_recombinase_XerCD"/>
</dbReference>
<dbReference type="Gene3D" id="1.10.443.10">
    <property type="entry name" value="Intergrase catalytic core"/>
    <property type="match status" value="1"/>
</dbReference>
<dbReference type="PANTHER" id="PTHR30349">
    <property type="entry name" value="PHAGE INTEGRASE-RELATED"/>
    <property type="match status" value="1"/>
</dbReference>
<protein>
    <recommendedName>
        <fullName evidence="2">Tyr recombinase domain-containing protein</fullName>
    </recommendedName>
</protein>
<dbReference type="InterPro" id="IPR011010">
    <property type="entry name" value="DNA_brk_join_enz"/>
</dbReference>
<evidence type="ECO:0000313" key="3">
    <source>
        <dbReference type="EMBL" id="CAH1002551.1"/>
    </source>
</evidence>
<dbReference type="Proteomes" id="UP000837803">
    <property type="component" value="Unassembled WGS sequence"/>
</dbReference>
<dbReference type="InterPro" id="IPR002104">
    <property type="entry name" value="Integrase_catalytic"/>
</dbReference>
<dbReference type="EMBL" id="CAKLPZ010000006">
    <property type="protein sequence ID" value="CAH1002551.1"/>
    <property type="molecule type" value="Genomic_DNA"/>
</dbReference>
<reference evidence="3" key="1">
    <citation type="submission" date="2021-12" db="EMBL/GenBank/DDBJ databases">
        <authorList>
            <person name="Rodrigo-Torres L."/>
            <person name="Arahal R. D."/>
            <person name="Lucena T."/>
        </authorList>
    </citation>
    <scope>NUCLEOTIDE SEQUENCE</scope>
    <source>
        <strain evidence="3">CECT 8419</strain>
    </source>
</reference>